<dbReference type="SUPFAM" id="SSF89562">
    <property type="entry name" value="RraA-like"/>
    <property type="match status" value="1"/>
</dbReference>
<evidence type="ECO:0000256" key="10">
    <source>
        <dbReference type="RuleBase" id="RU004338"/>
    </source>
</evidence>
<sequence length="161" mass="17243">MLDLLPDLCDAHPDVVRLFPPIFRQFGGKRIFHGPVVTLRCPEDNSLVREAVAEPGQGRVLLIDGGGLARRALLGDMLAEKAVANGWSGIVVFGYVRDVATLATLDLGVQALGAVPMKTEKRGLGDRDVVVEIDGIRIQPGDYLYADDNGVLVAPHALPLP</sequence>
<dbReference type="InterPro" id="IPR036704">
    <property type="entry name" value="RraA/RraA-like_sf"/>
</dbReference>
<organism evidence="11 12">
    <name type="scientific">Ferrimonas balearica (strain DSM 9799 / CCM 4581 / KCTC 23876 / PAT)</name>
    <dbReference type="NCBI Taxonomy" id="550540"/>
    <lineage>
        <taxon>Bacteria</taxon>
        <taxon>Pseudomonadati</taxon>
        <taxon>Pseudomonadota</taxon>
        <taxon>Gammaproteobacteria</taxon>
        <taxon>Alteromonadales</taxon>
        <taxon>Ferrimonadaceae</taxon>
        <taxon>Ferrimonas</taxon>
    </lineage>
</organism>
<dbReference type="GO" id="GO:0047443">
    <property type="term" value="F:4-hydroxy-4-methyl-2-oxoglutarate aldolase activity"/>
    <property type="evidence" value="ECO:0007669"/>
    <property type="project" value="UniProtKB-EC"/>
</dbReference>
<dbReference type="GO" id="GO:0051252">
    <property type="term" value="P:regulation of RNA metabolic process"/>
    <property type="evidence" value="ECO:0007669"/>
    <property type="project" value="InterPro"/>
</dbReference>
<evidence type="ECO:0000256" key="1">
    <source>
        <dbReference type="ARBA" id="ARBA00001342"/>
    </source>
</evidence>
<dbReference type="RefSeq" id="WP_013344990.1">
    <property type="nucleotide sequence ID" value="NC_014541.1"/>
</dbReference>
<comment type="cofactor">
    <cofactor evidence="2 10">
        <name>a divalent metal cation</name>
        <dbReference type="ChEBI" id="CHEBI:60240"/>
    </cofactor>
</comment>
<dbReference type="NCBIfam" id="NF009134">
    <property type="entry name" value="PRK12487.1"/>
    <property type="match status" value="1"/>
</dbReference>
<name>E1SP59_FERBD</name>
<evidence type="ECO:0000256" key="3">
    <source>
        <dbReference type="ARBA" id="ARBA00008621"/>
    </source>
</evidence>
<dbReference type="InterPro" id="IPR010203">
    <property type="entry name" value="RraA"/>
</dbReference>
<dbReference type="EC" id="4.1.3.17" evidence="10"/>
<feature type="binding site" evidence="9">
    <location>
        <position position="98"/>
    </location>
    <ligand>
        <name>Mg(2+)</name>
        <dbReference type="ChEBI" id="CHEBI:18420"/>
    </ligand>
</feature>
<dbReference type="CDD" id="cd16841">
    <property type="entry name" value="RraA_family"/>
    <property type="match status" value="1"/>
</dbReference>
<feature type="binding site" evidence="9">
    <location>
        <position position="97"/>
    </location>
    <ligand>
        <name>substrate</name>
    </ligand>
</feature>
<dbReference type="Proteomes" id="UP000006683">
    <property type="component" value="Chromosome"/>
</dbReference>
<dbReference type="eggNOG" id="COG0684">
    <property type="taxonomic scope" value="Bacteria"/>
</dbReference>
<evidence type="ECO:0000256" key="2">
    <source>
        <dbReference type="ARBA" id="ARBA00001968"/>
    </source>
</evidence>
<dbReference type="GO" id="GO:0008428">
    <property type="term" value="F:ribonuclease inhibitor activity"/>
    <property type="evidence" value="ECO:0007669"/>
    <property type="project" value="InterPro"/>
</dbReference>
<comment type="cofactor">
    <cofactor evidence="9">
        <name>Mg(2+)</name>
        <dbReference type="ChEBI" id="CHEBI:18420"/>
    </cofactor>
</comment>
<dbReference type="NCBIfam" id="NF006875">
    <property type="entry name" value="PRK09372.1"/>
    <property type="match status" value="1"/>
</dbReference>
<dbReference type="GeneID" id="67181699"/>
<comment type="catalytic activity">
    <reaction evidence="1 10">
        <text>4-hydroxy-4-methyl-2-oxoglutarate = 2 pyruvate</text>
        <dbReference type="Rhea" id="RHEA:22748"/>
        <dbReference type="ChEBI" id="CHEBI:15361"/>
        <dbReference type="ChEBI" id="CHEBI:58276"/>
        <dbReference type="EC" id="4.1.3.17"/>
    </reaction>
</comment>
<dbReference type="OrthoDB" id="943692at2"/>
<evidence type="ECO:0000313" key="11">
    <source>
        <dbReference type="EMBL" id="ADN75684.1"/>
    </source>
</evidence>
<dbReference type="PANTHER" id="PTHR33254">
    <property type="entry name" value="4-HYDROXY-4-METHYL-2-OXOGLUTARATE ALDOLASE 3-RELATED"/>
    <property type="match status" value="1"/>
</dbReference>
<dbReference type="GO" id="GO:0046872">
    <property type="term" value="F:metal ion binding"/>
    <property type="evidence" value="ECO:0007669"/>
    <property type="project" value="UniProtKB-KW"/>
</dbReference>
<keyword evidence="12" id="KW-1185">Reference proteome</keyword>
<dbReference type="KEGG" id="fbl:Fbal_1480"/>
<gene>
    <name evidence="11" type="ordered locus">Fbal_1480</name>
</gene>
<keyword evidence="6 10" id="KW-0456">Lyase</keyword>
<dbReference type="HOGENOM" id="CLU_072626_4_0_6"/>
<protein>
    <recommendedName>
        <fullName evidence="10">4-hydroxy-4-methyl-2-oxoglutarate aldolase</fullName>
        <shortName evidence="10">HMG aldolase</shortName>
        <ecNumber evidence="10">4.1.1.112</ecNumber>
        <ecNumber evidence="10">4.1.3.17</ecNumber>
    </recommendedName>
    <alternativeName>
        <fullName evidence="10">Oxaloacetate decarboxylase</fullName>
    </alternativeName>
</protein>
<dbReference type="STRING" id="550540.Fbal_1480"/>
<dbReference type="AlphaFoldDB" id="E1SP59"/>
<dbReference type="Pfam" id="PF03737">
    <property type="entry name" value="RraA-like"/>
    <property type="match status" value="1"/>
</dbReference>
<proteinExistence type="inferred from homology"/>
<reference evidence="11 12" key="1">
    <citation type="journal article" date="2010" name="Stand. Genomic Sci.">
        <title>Complete genome sequence of Ferrimonas balearica type strain (PAT).</title>
        <authorList>
            <person name="Nolan M."/>
            <person name="Sikorski J."/>
            <person name="Davenport K."/>
            <person name="Lucas S."/>
            <person name="Glavina Del Rio T."/>
            <person name="Tice H."/>
            <person name="Cheng J."/>
            <person name="Goodwin L."/>
            <person name="Pitluck S."/>
            <person name="Liolios K."/>
            <person name="Ivanova N."/>
            <person name="Mavromatis K."/>
            <person name="Ovchinnikova G."/>
            <person name="Pati A."/>
            <person name="Chen A."/>
            <person name="Palaniappan K."/>
            <person name="Land M."/>
            <person name="Hauser L."/>
            <person name="Chang Y."/>
            <person name="Jeffries C."/>
            <person name="Tapia R."/>
            <person name="Brettin T."/>
            <person name="Detter J."/>
            <person name="Han C."/>
            <person name="Yasawong M."/>
            <person name="Rohde M."/>
            <person name="Tindall B."/>
            <person name="Goker M."/>
            <person name="Woyke T."/>
            <person name="Bristow J."/>
            <person name="Eisen J."/>
            <person name="Markowitz V."/>
            <person name="Hugenholtz P."/>
            <person name="Kyrpides N."/>
            <person name="Klenk H."/>
            <person name="Lapidus A."/>
        </authorList>
    </citation>
    <scope>NUCLEOTIDE SEQUENCE [LARGE SCALE GENOMIC DNA]</scope>
    <source>
        <strain evidence="12">DSM 9799 / CCM 4581 / KCTC 23876 / PAT</strain>
    </source>
</reference>
<evidence type="ECO:0000256" key="6">
    <source>
        <dbReference type="ARBA" id="ARBA00023239"/>
    </source>
</evidence>
<accession>E1SP59</accession>
<keyword evidence="5 9" id="KW-0479">Metal-binding</keyword>
<dbReference type="Gene3D" id="3.50.30.40">
    <property type="entry name" value="Ribonuclease E inhibitor RraA/RraA-like"/>
    <property type="match status" value="1"/>
</dbReference>
<dbReference type="GO" id="GO:0008948">
    <property type="term" value="F:oxaloacetate decarboxylase activity"/>
    <property type="evidence" value="ECO:0007669"/>
    <property type="project" value="UniProtKB-EC"/>
</dbReference>
<comment type="similarity">
    <text evidence="3 10">Belongs to the class II aldolase/RraA-like family.</text>
</comment>
<dbReference type="EC" id="4.1.1.112" evidence="10"/>
<comment type="subunit">
    <text evidence="4 10">Homotrimer.</text>
</comment>
<evidence type="ECO:0000256" key="5">
    <source>
        <dbReference type="ARBA" id="ARBA00022723"/>
    </source>
</evidence>
<evidence type="ECO:0000256" key="8">
    <source>
        <dbReference type="ARBA" id="ARBA00047973"/>
    </source>
</evidence>
<dbReference type="InterPro" id="IPR005493">
    <property type="entry name" value="RraA/RraA-like"/>
</dbReference>
<evidence type="ECO:0000313" key="12">
    <source>
        <dbReference type="Proteomes" id="UP000006683"/>
    </source>
</evidence>
<feature type="binding site" evidence="9">
    <location>
        <begin position="75"/>
        <end position="78"/>
    </location>
    <ligand>
        <name>substrate</name>
    </ligand>
</feature>
<evidence type="ECO:0000256" key="4">
    <source>
        <dbReference type="ARBA" id="ARBA00011233"/>
    </source>
</evidence>
<dbReference type="EMBL" id="CP002209">
    <property type="protein sequence ID" value="ADN75684.1"/>
    <property type="molecule type" value="Genomic_DNA"/>
</dbReference>
<comment type="catalytic activity">
    <reaction evidence="8 10">
        <text>oxaloacetate + H(+) = pyruvate + CO2</text>
        <dbReference type="Rhea" id="RHEA:15641"/>
        <dbReference type="ChEBI" id="CHEBI:15361"/>
        <dbReference type="ChEBI" id="CHEBI:15378"/>
        <dbReference type="ChEBI" id="CHEBI:16452"/>
        <dbReference type="ChEBI" id="CHEBI:16526"/>
        <dbReference type="EC" id="4.1.1.112"/>
    </reaction>
</comment>
<evidence type="ECO:0000256" key="9">
    <source>
        <dbReference type="PIRSR" id="PIRSR605493-1"/>
    </source>
</evidence>
<dbReference type="PANTHER" id="PTHR33254:SF4">
    <property type="entry name" value="4-HYDROXY-4-METHYL-2-OXOGLUTARATE ALDOLASE 3-RELATED"/>
    <property type="match status" value="1"/>
</dbReference>
<dbReference type="NCBIfam" id="TIGR01935">
    <property type="entry name" value="NOT-MenG"/>
    <property type="match status" value="1"/>
</dbReference>
<comment type="function">
    <text evidence="7 10">Catalyzes the aldol cleavage of 4-hydroxy-4-methyl-2-oxoglutarate (HMG) into 2 molecules of pyruvate. Also contains a secondary oxaloacetate (OAA) decarboxylase activity due to the common pyruvate enolate transition state formed following C-C bond cleavage in the retro-aldol and decarboxylation reactions.</text>
</comment>
<evidence type="ECO:0000256" key="7">
    <source>
        <dbReference type="ARBA" id="ARBA00025046"/>
    </source>
</evidence>
<keyword evidence="9" id="KW-0460">Magnesium</keyword>